<dbReference type="GO" id="GO:0005576">
    <property type="term" value="C:extracellular region"/>
    <property type="evidence" value="ECO:0007669"/>
    <property type="project" value="TreeGrafter"/>
</dbReference>
<dbReference type="AlphaFoldDB" id="A0AAW6LI82"/>
<dbReference type="RefSeq" id="WP_217018542.1">
    <property type="nucleotide sequence ID" value="NZ_CP077417.1"/>
</dbReference>
<dbReference type="InterPro" id="IPR001320">
    <property type="entry name" value="Iontro_rcpt_C"/>
</dbReference>
<evidence type="ECO:0000256" key="3">
    <source>
        <dbReference type="ARBA" id="ARBA00022729"/>
    </source>
</evidence>
<dbReference type="GO" id="GO:0030288">
    <property type="term" value="C:outer membrane-bounded periplasmic space"/>
    <property type="evidence" value="ECO:0007669"/>
    <property type="project" value="TreeGrafter"/>
</dbReference>
<evidence type="ECO:0000256" key="2">
    <source>
        <dbReference type="ARBA" id="ARBA00022448"/>
    </source>
</evidence>
<dbReference type="Pfam" id="PF00497">
    <property type="entry name" value="SBP_bac_3"/>
    <property type="match status" value="1"/>
</dbReference>
<evidence type="ECO:0000313" key="8">
    <source>
        <dbReference type="EMBL" id="MDE8645971.1"/>
    </source>
</evidence>
<evidence type="ECO:0000256" key="5">
    <source>
        <dbReference type="SAM" id="SignalP"/>
    </source>
</evidence>
<accession>A0AAW6LI82</accession>
<feature type="domain" description="Solute-binding protein family 3/N-terminal" evidence="6">
    <location>
        <begin position="93"/>
        <end position="315"/>
    </location>
</feature>
<feature type="signal peptide" evidence="5">
    <location>
        <begin position="1"/>
        <end position="21"/>
    </location>
</feature>
<dbReference type="InterPro" id="IPR001638">
    <property type="entry name" value="Solute-binding_3/MltF_N"/>
</dbReference>
<dbReference type="PANTHER" id="PTHR30085:SF6">
    <property type="entry name" value="ABC TRANSPORTER GLUTAMINE-BINDING PROTEIN GLNH"/>
    <property type="match status" value="1"/>
</dbReference>
<evidence type="ECO:0000313" key="9">
    <source>
        <dbReference type="Proteomes" id="UP001217325"/>
    </source>
</evidence>
<keyword evidence="2" id="KW-0813">Transport</keyword>
<feature type="compositionally biased region" description="Low complexity" evidence="4">
    <location>
        <begin position="46"/>
        <end position="61"/>
    </location>
</feature>
<evidence type="ECO:0000259" key="7">
    <source>
        <dbReference type="SMART" id="SM00079"/>
    </source>
</evidence>
<dbReference type="SMART" id="SM00079">
    <property type="entry name" value="PBPe"/>
    <property type="match status" value="1"/>
</dbReference>
<protein>
    <submittedName>
        <fullName evidence="8">Glutamate ABC transporter substrate-binding protein</fullName>
    </submittedName>
</protein>
<dbReference type="InterPro" id="IPR051455">
    <property type="entry name" value="Bact_solute-bind_prot3"/>
</dbReference>
<name>A0AAW6LI82_RHOSG</name>
<proteinExistence type="inferred from homology"/>
<dbReference type="GO" id="GO:0015276">
    <property type="term" value="F:ligand-gated monoatomic ion channel activity"/>
    <property type="evidence" value="ECO:0007669"/>
    <property type="project" value="InterPro"/>
</dbReference>
<feature type="domain" description="Ionotropic glutamate receptor C-terminal" evidence="7">
    <location>
        <begin position="93"/>
        <end position="314"/>
    </location>
</feature>
<keyword evidence="3 5" id="KW-0732">Signal</keyword>
<feature type="region of interest" description="Disordered" evidence="4">
    <location>
        <begin position="34"/>
        <end position="61"/>
    </location>
</feature>
<evidence type="ECO:0000256" key="4">
    <source>
        <dbReference type="SAM" id="MobiDB-lite"/>
    </source>
</evidence>
<organism evidence="8 9">
    <name type="scientific">Rhodococcus qingshengii</name>
    <dbReference type="NCBI Taxonomy" id="334542"/>
    <lineage>
        <taxon>Bacteria</taxon>
        <taxon>Bacillati</taxon>
        <taxon>Actinomycetota</taxon>
        <taxon>Actinomycetes</taxon>
        <taxon>Mycobacteriales</taxon>
        <taxon>Nocardiaceae</taxon>
        <taxon>Rhodococcus</taxon>
        <taxon>Rhodococcus erythropolis group</taxon>
    </lineage>
</organism>
<comment type="caution">
    <text evidence="8">The sequence shown here is derived from an EMBL/GenBank/DDBJ whole genome shotgun (WGS) entry which is preliminary data.</text>
</comment>
<dbReference type="PANTHER" id="PTHR30085">
    <property type="entry name" value="AMINO ACID ABC TRANSPORTER PERMEASE"/>
    <property type="match status" value="1"/>
</dbReference>
<dbReference type="GO" id="GO:0016020">
    <property type="term" value="C:membrane"/>
    <property type="evidence" value="ECO:0007669"/>
    <property type="project" value="InterPro"/>
</dbReference>
<sequence>MRRKSPAVCVAVLAAAMLVLAGCGADRAEDLDNAGATSYTEPPLPAEATIAPSPTPTTTASCTNLTASLRPTPADASPQPPTPSLDAIRTRGRLIVGLDTGSNLMSFRDPATGRLEGFDVDIAREIARDLLGDPEKIEYRILTSDDRIAALQESMVDVVVKTMTITCERREKVDFSTQYFSAEQRIQVLQGSSVRGIDDLAGKRVCAARGTTSATRIQQLQPEATVVTVPMWSDCLVVLQQGQVDAISTDDTILAGLASQDPYLMMVGGSLGVEPYGIGVNKDNPDLVRFVNGTLDRIRSDGTWNRIYDRWLSVLGPSPGPPPAVYRD</sequence>
<dbReference type="PROSITE" id="PS51257">
    <property type="entry name" value="PROKAR_LIPOPROTEIN"/>
    <property type="match status" value="1"/>
</dbReference>
<reference evidence="8" key="1">
    <citation type="submission" date="2023-02" db="EMBL/GenBank/DDBJ databases">
        <title>A novel hydrolase synthesized by Rhodococcus erythropolis HQ is responsible for the detoxification of Zearalenone.</title>
        <authorList>
            <person name="Hu J."/>
            <person name="Xu J."/>
        </authorList>
    </citation>
    <scope>NUCLEOTIDE SEQUENCE</scope>
    <source>
        <strain evidence="8">HQ</strain>
    </source>
</reference>
<dbReference type="Proteomes" id="UP001217325">
    <property type="component" value="Unassembled WGS sequence"/>
</dbReference>
<dbReference type="SMART" id="SM00062">
    <property type="entry name" value="PBPb"/>
    <property type="match status" value="1"/>
</dbReference>
<evidence type="ECO:0000256" key="1">
    <source>
        <dbReference type="ARBA" id="ARBA00010333"/>
    </source>
</evidence>
<gene>
    <name evidence="8" type="ORF">PXH69_13495</name>
</gene>
<dbReference type="CDD" id="cd13690">
    <property type="entry name" value="PBP2_GluB"/>
    <property type="match status" value="1"/>
</dbReference>
<feature type="region of interest" description="Disordered" evidence="4">
    <location>
        <begin position="67"/>
        <end position="86"/>
    </location>
</feature>
<comment type="similarity">
    <text evidence="1">Belongs to the bacterial solute-binding protein 3 family.</text>
</comment>
<feature type="chain" id="PRO_5043823700" evidence="5">
    <location>
        <begin position="22"/>
        <end position="328"/>
    </location>
</feature>
<evidence type="ECO:0000259" key="6">
    <source>
        <dbReference type="SMART" id="SM00062"/>
    </source>
</evidence>
<dbReference type="EMBL" id="JARDXE010000007">
    <property type="protein sequence ID" value="MDE8645971.1"/>
    <property type="molecule type" value="Genomic_DNA"/>
</dbReference>
<dbReference type="GO" id="GO:0006865">
    <property type="term" value="P:amino acid transport"/>
    <property type="evidence" value="ECO:0007669"/>
    <property type="project" value="TreeGrafter"/>
</dbReference>